<protein>
    <submittedName>
        <fullName evidence="1">Uncharacterized protein</fullName>
    </submittedName>
</protein>
<comment type="caution">
    <text evidence="1">The sequence shown here is derived from an EMBL/GenBank/DDBJ whole genome shotgun (WGS) entry which is preliminary data.</text>
</comment>
<evidence type="ECO:0000313" key="2">
    <source>
        <dbReference type="Proteomes" id="UP000224460"/>
    </source>
</evidence>
<name>A0AC61DCF2_9FIRM</name>
<gene>
    <name evidence="1" type="ORF">CS063_09015</name>
</gene>
<sequence length="122" mass="14130">MELHYLSPKPSRKGYQNNIIWGIFIISIIFIGYWMLSASENYSTPTLVGKWKSQETGHTITFTEEGEVLKEGKTLLGTYHILSPNQLEYQIDDKTFVMIYQIEGRELSWGETTSSLEVFTRK</sequence>
<accession>A0AC61DCF2</accession>
<dbReference type="Proteomes" id="UP000224460">
    <property type="component" value="Unassembled WGS sequence"/>
</dbReference>
<keyword evidence="2" id="KW-1185">Reference proteome</keyword>
<organism evidence="1 2">
    <name type="scientific">Sporanaerobium hydrogeniformans</name>
    <dbReference type="NCBI Taxonomy" id="3072179"/>
    <lineage>
        <taxon>Bacteria</taxon>
        <taxon>Bacillati</taxon>
        <taxon>Bacillota</taxon>
        <taxon>Clostridia</taxon>
        <taxon>Lachnospirales</taxon>
        <taxon>Lachnospiraceae</taxon>
        <taxon>Sporanaerobium</taxon>
    </lineage>
</organism>
<proteinExistence type="predicted"/>
<dbReference type="EMBL" id="PEDL01000008">
    <property type="protein sequence ID" value="PHV70662.1"/>
    <property type="molecule type" value="Genomic_DNA"/>
</dbReference>
<reference evidence="1" key="1">
    <citation type="submission" date="2017-10" db="EMBL/GenBank/DDBJ databases">
        <title>Genome sequence of cellulolytic Lachnospiraceae bacterium XHS1971 isolated from hotspring sediment.</title>
        <authorList>
            <person name="Vasudevan G."/>
            <person name="Joshi A.J."/>
            <person name="Hivarkar S."/>
            <person name="Lanjekar V.B."/>
            <person name="Dhakephalkar P.K."/>
            <person name="Dagar S."/>
        </authorList>
    </citation>
    <scope>NUCLEOTIDE SEQUENCE</scope>
    <source>
        <strain evidence="1">XHS1971</strain>
    </source>
</reference>
<evidence type="ECO:0000313" key="1">
    <source>
        <dbReference type="EMBL" id="PHV70662.1"/>
    </source>
</evidence>